<organism evidence="1 2">
    <name type="scientific">Helicobacter pylori NQ4076</name>
    <dbReference type="NCBI Taxonomy" id="992029"/>
    <lineage>
        <taxon>Bacteria</taxon>
        <taxon>Pseudomonadati</taxon>
        <taxon>Campylobacterota</taxon>
        <taxon>Epsilonproteobacteria</taxon>
        <taxon>Campylobacterales</taxon>
        <taxon>Helicobacteraceae</taxon>
        <taxon>Helicobacter</taxon>
    </lineage>
</organism>
<protein>
    <submittedName>
        <fullName evidence="1">Putative membrane protein</fullName>
    </submittedName>
</protein>
<reference evidence="1 2" key="1">
    <citation type="journal article" date="2013" name="Pathog. Dis.">
        <title>Genome sequences of 65 Helicobacter pylori strains isolated from asymptomatic individuals and patients with gastric cancer, peptic ulcer disease, or gastritis.</title>
        <authorList>
            <person name="Blanchard T.G."/>
            <person name="Czinn S.J."/>
            <person name="Correa P."/>
            <person name="Nakazawa T."/>
            <person name="Keelan M."/>
            <person name="Morningstar L."/>
            <person name="Santana-Cruz I."/>
            <person name="Maroo A."/>
            <person name="McCracken C."/>
            <person name="Shefchek K."/>
            <person name="Daugherty S."/>
            <person name="Song Y."/>
            <person name="Fraser C.M."/>
            <person name="Fricke W.F."/>
        </authorList>
    </citation>
    <scope>NUCLEOTIDE SEQUENCE [LARGE SCALE GENOMIC DNA]</scope>
    <source>
        <strain evidence="1 2">NQ4076</strain>
    </source>
</reference>
<dbReference type="AlphaFoldDB" id="I9QCR6"/>
<name>I9QCR6_HELPX</name>
<evidence type="ECO:0000313" key="1">
    <source>
        <dbReference type="EMBL" id="EJB32371.1"/>
    </source>
</evidence>
<gene>
    <name evidence="1" type="ORF">HPNQ4076_1555</name>
</gene>
<proteinExistence type="predicted"/>
<accession>I9QCR6</accession>
<dbReference type="Proteomes" id="UP000004074">
    <property type="component" value="Unassembled WGS sequence"/>
</dbReference>
<dbReference type="EMBL" id="AKNX01000004">
    <property type="protein sequence ID" value="EJB32371.1"/>
    <property type="molecule type" value="Genomic_DNA"/>
</dbReference>
<dbReference type="PATRIC" id="fig|992029.3.peg.1508"/>
<sequence>MFLCFNVYVFSFSCFLCLVGSLFLRGFSGVWSLGFIFLSLVFIS</sequence>
<comment type="caution">
    <text evidence="1">The sequence shown here is derived from an EMBL/GenBank/DDBJ whole genome shotgun (WGS) entry which is preliminary data.</text>
</comment>
<evidence type="ECO:0000313" key="2">
    <source>
        <dbReference type="Proteomes" id="UP000004074"/>
    </source>
</evidence>